<dbReference type="InterPro" id="IPR050932">
    <property type="entry name" value="TM2D1-3-like"/>
</dbReference>
<sequence>MEQQQVEQLIAIYGNKLPIDSTFTVREKLRSMDYNTASIILAQAKDPTISIILSIIVGSWGIDRIYIGDVGLGIIKLLTCGGCGIWWLIDLFLIMDATKRKNLLQITEIYGAPA</sequence>
<evidence type="ECO:0000256" key="7">
    <source>
        <dbReference type="SAM" id="Phobius"/>
    </source>
</evidence>
<comment type="subcellular location">
    <subcellularLocation>
        <location evidence="1">Membrane</location>
        <topology evidence="1">Multi-pass membrane protein</topology>
    </subcellularLocation>
</comment>
<keyword evidence="3" id="KW-0732">Signal</keyword>
<dbReference type="PANTHER" id="PTHR21016:SF7">
    <property type="entry name" value="TM2 DOMAIN-CONTAINING PROTEIN 3"/>
    <property type="match status" value="1"/>
</dbReference>
<name>A0AAW5IBL0_9BACT</name>
<keyword evidence="6" id="KW-0325">Glycoprotein</keyword>
<proteinExistence type="predicted"/>
<keyword evidence="2 7" id="KW-0812">Transmembrane</keyword>
<gene>
    <name evidence="9" type="ORF">NNC68_12540</name>
</gene>
<dbReference type="Proteomes" id="UP001205506">
    <property type="component" value="Unassembled WGS sequence"/>
</dbReference>
<feature type="domain" description="TM2" evidence="8">
    <location>
        <begin position="44"/>
        <end position="92"/>
    </location>
</feature>
<comment type="caution">
    <text evidence="9">The sequence shown here is derived from an EMBL/GenBank/DDBJ whole genome shotgun (WGS) entry which is preliminary data.</text>
</comment>
<feature type="transmembrane region" description="Helical" evidence="7">
    <location>
        <begin position="48"/>
        <end position="67"/>
    </location>
</feature>
<evidence type="ECO:0000256" key="1">
    <source>
        <dbReference type="ARBA" id="ARBA00004141"/>
    </source>
</evidence>
<accession>A0AAW5IBL0</accession>
<dbReference type="RefSeq" id="WP_254971243.1">
    <property type="nucleotide sequence ID" value="NZ_JANDWU010000027.1"/>
</dbReference>
<reference evidence="9" key="1">
    <citation type="submission" date="2022-07" db="EMBL/GenBank/DDBJ databases">
        <title>Prevotella copri.</title>
        <authorList>
            <person name="Yang C."/>
        </authorList>
    </citation>
    <scope>NUCLEOTIDE SEQUENCE</scope>
    <source>
        <strain evidence="9">HF1805</strain>
    </source>
</reference>
<evidence type="ECO:0000256" key="4">
    <source>
        <dbReference type="ARBA" id="ARBA00022989"/>
    </source>
</evidence>
<evidence type="ECO:0000256" key="5">
    <source>
        <dbReference type="ARBA" id="ARBA00023136"/>
    </source>
</evidence>
<evidence type="ECO:0000256" key="6">
    <source>
        <dbReference type="ARBA" id="ARBA00023180"/>
    </source>
</evidence>
<dbReference type="AlphaFoldDB" id="A0AAW5IBL0"/>
<dbReference type="InterPro" id="IPR007829">
    <property type="entry name" value="TM2"/>
</dbReference>
<dbReference type="GO" id="GO:0016020">
    <property type="term" value="C:membrane"/>
    <property type="evidence" value="ECO:0007669"/>
    <property type="project" value="UniProtKB-SubCell"/>
</dbReference>
<keyword evidence="4 7" id="KW-1133">Transmembrane helix</keyword>
<dbReference type="PANTHER" id="PTHR21016">
    <property type="entry name" value="BETA-AMYLOID BINDING PROTEIN-RELATED"/>
    <property type="match status" value="1"/>
</dbReference>
<feature type="transmembrane region" description="Helical" evidence="7">
    <location>
        <begin position="73"/>
        <end position="94"/>
    </location>
</feature>
<organism evidence="9 10">
    <name type="scientific">Segatella copri</name>
    <dbReference type="NCBI Taxonomy" id="165179"/>
    <lineage>
        <taxon>Bacteria</taxon>
        <taxon>Pseudomonadati</taxon>
        <taxon>Bacteroidota</taxon>
        <taxon>Bacteroidia</taxon>
        <taxon>Bacteroidales</taxon>
        <taxon>Prevotellaceae</taxon>
        <taxon>Segatella</taxon>
    </lineage>
</organism>
<evidence type="ECO:0000256" key="3">
    <source>
        <dbReference type="ARBA" id="ARBA00022729"/>
    </source>
</evidence>
<evidence type="ECO:0000259" key="8">
    <source>
        <dbReference type="Pfam" id="PF05154"/>
    </source>
</evidence>
<dbReference type="EMBL" id="JANDWU010000027">
    <property type="protein sequence ID" value="MCP9550289.1"/>
    <property type="molecule type" value="Genomic_DNA"/>
</dbReference>
<evidence type="ECO:0000313" key="9">
    <source>
        <dbReference type="EMBL" id="MCP9550289.1"/>
    </source>
</evidence>
<dbReference type="Pfam" id="PF05154">
    <property type="entry name" value="TM2"/>
    <property type="match status" value="1"/>
</dbReference>
<evidence type="ECO:0000256" key="2">
    <source>
        <dbReference type="ARBA" id="ARBA00022692"/>
    </source>
</evidence>
<keyword evidence="5 7" id="KW-0472">Membrane</keyword>
<evidence type="ECO:0000313" key="10">
    <source>
        <dbReference type="Proteomes" id="UP001205506"/>
    </source>
</evidence>
<protein>
    <submittedName>
        <fullName evidence="9">TM2 domain-containing protein</fullName>
    </submittedName>
</protein>